<keyword evidence="3" id="KW-1185">Reference proteome</keyword>
<evidence type="ECO:0000256" key="1">
    <source>
        <dbReference type="SAM" id="MobiDB-lite"/>
    </source>
</evidence>
<feature type="region of interest" description="Disordered" evidence="1">
    <location>
        <begin position="1"/>
        <end position="28"/>
    </location>
</feature>
<reference evidence="2" key="1">
    <citation type="submission" date="2022-10" db="EMBL/GenBank/DDBJ databases">
        <title>Completed Genome Sequence of two octocoral isolated bacterium, Endozoicomonas euniceicola EF212T and Endozoicomonas gorgoniicola PS125T.</title>
        <authorList>
            <person name="Chiou Y.-J."/>
            <person name="Chen Y.-H."/>
        </authorList>
    </citation>
    <scope>NUCLEOTIDE SEQUENCE</scope>
    <source>
        <strain evidence="2">EF212</strain>
    </source>
</reference>
<protein>
    <submittedName>
        <fullName evidence="2">Uncharacterized protein</fullName>
    </submittedName>
</protein>
<evidence type="ECO:0000313" key="3">
    <source>
        <dbReference type="Proteomes" id="UP001163255"/>
    </source>
</evidence>
<dbReference type="InterPro" id="IPR029044">
    <property type="entry name" value="Nucleotide-diphossugar_trans"/>
</dbReference>
<evidence type="ECO:0000313" key="2">
    <source>
        <dbReference type="EMBL" id="UYM16614.1"/>
    </source>
</evidence>
<dbReference type="Gene3D" id="3.90.550.20">
    <property type="match status" value="1"/>
</dbReference>
<proteinExistence type="predicted"/>
<dbReference type="RefSeq" id="WP_262598909.1">
    <property type="nucleotide sequence ID" value="NZ_CP103300.1"/>
</dbReference>
<dbReference type="EMBL" id="CP103300">
    <property type="protein sequence ID" value="UYM16614.1"/>
    <property type="molecule type" value="Genomic_DNA"/>
</dbReference>
<feature type="compositionally biased region" description="Basic and acidic residues" evidence="1">
    <location>
        <begin position="9"/>
        <end position="28"/>
    </location>
</feature>
<accession>A0ABY6GW27</accession>
<name>A0ABY6GW27_9GAMM</name>
<dbReference type="SUPFAM" id="SSF53448">
    <property type="entry name" value="Nucleotide-diphospho-sugar transferases"/>
    <property type="match status" value="1"/>
</dbReference>
<organism evidence="2 3">
    <name type="scientific">Endozoicomonas euniceicola</name>
    <dbReference type="NCBI Taxonomy" id="1234143"/>
    <lineage>
        <taxon>Bacteria</taxon>
        <taxon>Pseudomonadati</taxon>
        <taxon>Pseudomonadota</taxon>
        <taxon>Gammaproteobacteria</taxon>
        <taxon>Oceanospirillales</taxon>
        <taxon>Endozoicomonadaceae</taxon>
        <taxon>Endozoicomonas</taxon>
    </lineage>
</organism>
<gene>
    <name evidence="2" type="ORF">NX720_01390</name>
</gene>
<sequence length="534" mass="60892">MNPVSSNSQEHHTIQEKHSTVQESAKPDEQQSYLSRLSGYYPYPFLFNAQKISERNITTTDAYAKIEQHVIDEIRTCLTPLYKGFSPETLKSIYTGEFRDWENSGGKKLFYFYNDSDRRKSAFIYEEISEYCRRYPKKLLPDACPLIAFRFGSYLPAIFSGSEIAKKKLIEIFSDKMMMSACDLNPVIDSGVGKLLPHDTPVNLIWVGSLIPDLYLENIALLASISNETETLLPAKREIILWKDRTLLTENEDSLMKCIPELPEAQGINIKVLDINDAGLERIFEGADQQEEYQAALQWLRGEHKNYAMYSDVIRYALLAAGADAVDQAEGKVTERTGKGMLYMDTDTLDGNKLKRFLKDGDKIRFDCKIELGFAFARYYGRNDFLACNEARHPIALATLRWQVDNLNNVANRNRLMSLKEQNCSTQVTEDEWYVRAVTGISGPSFCFDSLRRLLLPDNATEKNYCTDYQSITTEMLCKLDISKKDGASCVKRSSDHTWCGGKPASFYEANWKKQFCSADYSKTPEDSGLFSQQ</sequence>
<dbReference type="Proteomes" id="UP001163255">
    <property type="component" value="Chromosome"/>
</dbReference>